<evidence type="ECO:0000256" key="4">
    <source>
        <dbReference type="ARBA" id="ARBA00012827"/>
    </source>
</evidence>
<keyword evidence="7" id="KW-0808">Transferase</keyword>
<dbReference type="GO" id="GO:0009231">
    <property type="term" value="P:riboflavin biosynthetic process"/>
    <property type="evidence" value="ECO:0007669"/>
    <property type="project" value="UniProtKB-KW"/>
</dbReference>
<evidence type="ECO:0000313" key="13">
    <source>
        <dbReference type="Proteomes" id="UP000256690"/>
    </source>
</evidence>
<sequence>MQKLPESAGPIADDPKAEVDPHVPLSISSPISDHCITRLPRPLLPTRNTIIVLQPDLPPTPAMFTGLVEAIGTVSSLEPFDTSASGGEGTSLTITDCEDILTDVQLGDSISVNGACLTVTAFEKSWFKVGVAPETLRRTNLGSLTETSQVNLERAVKGETRMGGHIVQGHVDTIAKIIATTPDENSLVLRLQPRDPAVLRYIVEKGFITLDGASLTITQVKDGEDGWFEIMLIAYTQEKIVTAAKKVGDFVNVEIDVMAKYVEKGVQAYFAGTAGGNMSILEKMVERIVEEKLKQ</sequence>
<proteinExistence type="predicted"/>
<comment type="pathway">
    <text evidence="2">Cofactor biosynthesis; riboflavin biosynthesis; riboflavin from 2-hydroxy-3-oxobutyl phosphate and 5-amino-6-(D-ribitylamino)uracil: step 2/2.</text>
</comment>
<dbReference type="OrthoDB" id="10258924at2759"/>
<dbReference type="STRING" id="1810919.A0A3D8T401"/>
<feature type="repeat" description="Lumazine-binding" evidence="9">
    <location>
        <begin position="63"/>
        <end position="165"/>
    </location>
</feature>
<dbReference type="InterPro" id="IPR001783">
    <property type="entry name" value="Lumazine-bd"/>
</dbReference>
<comment type="function">
    <text evidence="1">Catalyzes the dismutation of two molecules of 6,7-dimethyl-8-ribityllumazine, resulting in the formation of riboflavin and 5-amino-6-(D-ribitylamino)uracil.</text>
</comment>
<dbReference type="GeneID" id="38110975"/>
<accession>A0A3D8T401</accession>
<dbReference type="InterPro" id="IPR026017">
    <property type="entry name" value="Lumazine-bd_dom"/>
</dbReference>
<evidence type="ECO:0000256" key="3">
    <source>
        <dbReference type="ARBA" id="ARBA00011233"/>
    </source>
</evidence>
<reference evidence="12 13" key="1">
    <citation type="journal article" date="2018" name="IMA Fungus">
        <title>IMA Genome-F 9: Draft genome sequence of Annulohypoxylon stygium, Aspergillus mulundensis, Berkeleyomyces basicola (syn. Thielaviopsis basicola), Ceratocystis smalleyi, two Cercospora beticola strains, Coleophoma cylindrospora, Fusarium fracticaudum, Phialophora cf. hyalina, and Morchella septimelata.</title>
        <authorList>
            <person name="Wingfield B.D."/>
            <person name="Bills G.F."/>
            <person name="Dong Y."/>
            <person name="Huang W."/>
            <person name="Nel W.J."/>
            <person name="Swalarsk-Parry B.S."/>
            <person name="Vaghefi N."/>
            <person name="Wilken P.M."/>
            <person name="An Z."/>
            <person name="de Beer Z.W."/>
            <person name="De Vos L."/>
            <person name="Chen L."/>
            <person name="Duong T.A."/>
            <person name="Gao Y."/>
            <person name="Hammerbacher A."/>
            <person name="Kikkert J.R."/>
            <person name="Li Y."/>
            <person name="Li H."/>
            <person name="Li K."/>
            <person name="Li Q."/>
            <person name="Liu X."/>
            <person name="Ma X."/>
            <person name="Naidoo K."/>
            <person name="Pethybridge S.J."/>
            <person name="Sun J."/>
            <person name="Steenkamp E.T."/>
            <person name="van der Nest M.A."/>
            <person name="van Wyk S."/>
            <person name="Wingfield M.J."/>
            <person name="Xiong C."/>
            <person name="Yue Q."/>
            <person name="Zhang X."/>
        </authorList>
    </citation>
    <scope>NUCLEOTIDE SEQUENCE [LARGE SCALE GENOMIC DNA]</scope>
    <source>
        <strain evidence="12 13">DSM 5745</strain>
    </source>
</reference>
<dbReference type="Proteomes" id="UP000256690">
    <property type="component" value="Unassembled WGS sequence"/>
</dbReference>
<comment type="caution">
    <text evidence="12">The sequence shown here is derived from an EMBL/GenBank/DDBJ whole genome shotgun (WGS) entry which is preliminary data.</text>
</comment>
<dbReference type="RefSeq" id="XP_026608466.1">
    <property type="nucleotide sequence ID" value="XM_026742621.1"/>
</dbReference>
<dbReference type="Gene3D" id="2.40.30.20">
    <property type="match status" value="2"/>
</dbReference>
<feature type="region of interest" description="Disordered" evidence="10">
    <location>
        <begin position="1"/>
        <end position="25"/>
    </location>
</feature>
<feature type="repeat" description="Lumazine-binding" evidence="9">
    <location>
        <begin position="166"/>
        <end position="266"/>
    </location>
</feature>
<evidence type="ECO:0000256" key="5">
    <source>
        <dbReference type="ARBA" id="ARBA00013950"/>
    </source>
</evidence>
<feature type="domain" description="Lumazine-binding" evidence="11">
    <location>
        <begin position="166"/>
        <end position="266"/>
    </location>
</feature>
<feature type="domain" description="Lumazine-binding" evidence="11">
    <location>
        <begin position="63"/>
        <end position="165"/>
    </location>
</feature>
<dbReference type="FunFam" id="2.40.30.20:FF:000004">
    <property type="entry name" value="Riboflavin synthase, alpha subunit"/>
    <property type="match status" value="1"/>
</dbReference>
<dbReference type="Pfam" id="PF00677">
    <property type="entry name" value="Lum_binding"/>
    <property type="match status" value="2"/>
</dbReference>
<name>A0A3D8T401_9EURO</name>
<evidence type="ECO:0000259" key="11">
    <source>
        <dbReference type="PROSITE" id="PS51177"/>
    </source>
</evidence>
<evidence type="ECO:0000256" key="9">
    <source>
        <dbReference type="PROSITE-ProRule" id="PRU00524"/>
    </source>
</evidence>
<dbReference type="InterPro" id="IPR017938">
    <property type="entry name" value="Riboflavin_synthase-like_b-brl"/>
</dbReference>
<dbReference type="NCBIfam" id="TIGR00187">
    <property type="entry name" value="ribE"/>
    <property type="match status" value="1"/>
</dbReference>
<evidence type="ECO:0000256" key="7">
    <source>
        <dbReference type="ARBA" id="ARBA00022679"/>
    </source>
</evidence>
<comment type="subunit">
    <text evidence="3">Homotrimer.</text>
</comment>
<dbReference type="GO" id="GO:0004746">
    <property type="term" value="F:riboflavin synthase activity"/>
    <property type="evidence" value="ECO:0007669"/>
    <property type="project" value="UniProtKB-EC"/>
</dbReference>
<keyword evidence="13" id="KW-1185">Reference proteome</keyword>
<dbReference type="EMBL" id="PVWQ01000001">
    <property type="protein sequence ID" value="RDW93283.1"/>
    <property type="molecule type" value="Genomic_DNA"/>
</dbReference>
<evidence type="ECO:0000256" key="8">
    <source>
        <dbReference type="ARBA" id="ARBA00022737"/>
    </source>
</evidence>
<evidence type="ECO:0000256" key="10">
    <source>
        <dbReference type="SAM" id="MobiDB-lite"/>
    </source>
</evidence>
<dbReference type="SUPFAM" id="SSF63380">
    <property type="entry name" value="Riboflavin synthase domain-like"/>
    <property type="match status" value="2"/>
</dbReference>
<dbReference type="PANTHER" id="PTHR21098:SF0">
    <property type="entry name" value="RIBOFLAVIN SYNTHASE"/>
    <property type="match status" value="1"/>
</dbReference>
<organism evidence="12 13">
    <name type="scientific">Aspergillus mulundensis</name>
    <dbReference type="NCBI Taxonomy" id="1810919"/>
    <lineage>
        <taxon>Eukaryota</taxon>
        <taxon>Fungi</taxon>
        <taxon>Dikarya</taxon>
        <taxon>Ascomycota</taxon>
        <taxon>Pezizomycotina</taxon>
        <taxon>Eurotiomycetes</taxon>
        <taxon>Eurotiomycetidae</taxon>
        <taxon>Eurotiales</taxon>
        <taxon>Aspergillaceae</taxon>
        <taxon>Aspergillus</taxon>
        <taxon>Aspergillus subgen. Nidulantes</taxon>
    </lineage>
</organism>
<evidence type="ECO:0000256" key="1">
    <source>
        <dbReference type="ARBA" id="ARBA00002803"/>
    </source>
</evidence>
<dbReference type="FunFam" id="2.40.30.20:FF:000006">
    <property type="entry name" value="Riboflavin synthase, alpha subunit"/>
    <property type="match status" value="1"/>
</dbReference>
<dbReference type="EC" id="2.5.1.9" evidence="4"/>
<evidence type="ECO:0000313" key="12">
    <source>
        <dbReference type="EMBL" id="RDW93283.1"/>
    </source>
</evidence>
<protein>
    <recommendedName>
        <fullName evidence="5">Riboflavin synthase</fullName>
        <ecNumber evidence="4">2.5.1.9</ecNumber>
    </recommendedName>
</protein>
<evidence type="ECO:0000256" key="2">
    <source>
        <dbReference type="ARBA" id="ARBA00004887"/>
    </source>
</evidence>
<evidence type="ECO:0000256" key="6">
    <source>
        <dbReference type="ARBA" id="ARBA00022619"/>
    </source>
</evidence>
<dbReference type="PANTHER" id="PTHR21098">
    <property type="entry name" value="RIBOFLAVIN SYNTHASE ALPHA CHAIN"/>
    <property type="match status" value="1"/>
</dbReference>
<dbReference type="NCBIfam" id="NF006767">
    <property type="entry name" value="PRK09289.1"/>
    <property type="match status" value="1"/>
</dbReference>
<gene>
    <name evidence="12" type="ORF">DSM5745_00605</name>
</gene>
<dbReference type="AlphaFoldDB" id="A0A3D8T401"/>
<dbReference type="PROSITE" id="PS51177">
    <property type="entry name" value="LUMAZINE_BIND"/>
    <property type="match status" value="2"/>
</dbReference>
<keyword evidence="6" id="KW-0686">Riboflavin biosynthesis</keyword>
<keyword evidence="8" id="KW-0677">Repeat</keyword>
<dbReference type="CDD" id="cd00402">
    <property type="entry name" value="Riboflavin_synthase_like"/>
    <property type="match status" value="1"/>
</dbReference>
<dbReference type="InterPro" id="IPR023366">
    <property type="entry name" value="ATP_synth_asu-like_sf"/>
</dbReference>